<sequence length="52" mass="5686">MTGERSVLFTYSSPPLPAAVYIGGYIKSTSRPPYSRSTASHNKTQHSTQLTL</sequence>
<dbReference type="EMBL" id="CATNWA010012653">
    <property type="protein sequence ID" value="CAI9563806.1"/>
    <property type="molecule type" value="Genomic_DNA"/>
</dbReference>
<feature type="region of interest" description="Disordered" evidence="1">
    <location>
        <begin position="30"/>
        <end position="52"/>
    </location>
</feature>
<reference evidence="2" key="1">
    <citation type="submission" date="2023-05" db="EMBL/GenBank/DDBJ databases">
        <authorList>
            <person name="Stuckert A."/>
        </authorList>
    </citation>
    <scope>NUCLEOTIDE SEQUENCE</scope>
</reference>
<gene>
    <name evidence="2" type="ORF">SPARVUS_LOCUS5805241</name>
</gene>
<comment type="caution">
    <text evidence="2">The sequence shown here is derived from an EMBL/GenBank/DDBJ whole genome shotgun (WGS) entry which is preliminary data.</text>
</comment>
<name>A0ABN9CXH2_9NEOB</name>
<evidence type="ECO:0000313" key="2">
    <source>
        <dbReference type="EMBL" id="CAI9563806.1"/>
    </source>
</evidence>
<keyword evidence="3" id="KW-1185">Reference proteome</keyword>
<accession>A0ABN9CXH2</accession>
<organism evidence="2 3">
    <name type="scientific">Staurois parvus</name>
    <dbReference type="NCBI Taxonomy" id="386267"/>
    <lineage>
        <taxon>Eukaryota</taxon>
        <taxon>Metazoa</taxon>
        <taxon>Chordata</taxon>
        <taxon>Craniata</taxon>
        <taxon>Vertebrata</taxon>
        <taxon>Euteleostomi</taxon>
        <taxon>Amphibia</taxon>
        <taxon>Batrachia</taxon>
        <taxon>Anura</taxon>
        <taxon>Neobatrachia</taxon>
        <taxon>Ranoidea</taxon>
        <taxon>Ranidae</taxon>
        <taxon>Staurois</taxon>
    </lineage>
</organism>
<evidence type="ECO:0000313" key="3">
    <source>
        <dbReference type="Proteomes" id="UP001162483"/>
    </source>
</evidence>
<evidence type="ECO:0000256" key="1">
    <source>
        <dbReference type="SAM" id="MobiDB-lite"/>
    </source>
</evidence>
<protein>
    <submittedName>
        <fullName evidence="2">Uncharacterized protein</fullName>
    </submittedName>
</protein>
<dbReference type="Proteomes" id="UP001162483">
    <property type="component" value="Unassembled WGS sequence"/>
</dbReference>
<proteinExistence type="predicted"/>